<proteinExistence type="predicted"/>
<name>A0A0D2XXZ0_FUSOF</name>
<reference evidence="2" key="1">
    <citation type="journal article" date="2012" name="Mol. Plant Microbe Interact.">
        <title>A highly conserved effector in Fusarium oxysporum is required for full virulence on Arabidopsis.</title>
        <authorList>
            <person name="Thatcher L.F."/>
            <person name="Gardiner D.M."/>
            <person name="Kazan K."/>
            <person name="Manners J."/>
        </authorList>
    </citation>
    <scope>NUCLEOTIDE SEQUENCE [LARGE SCALE GENOMIC DNA]</scope>
    <source>
        <strain evidence="2">Fo5176</strain>
    </source>
</reference>
<dbReference type="Proteomes" id="UP000002489">
    <property type="component" value="Unassembled WGS sequence"/>
</dbReference>
<dbReference type="AlphaFoldDB" id="A0A0D2XXZ0"/>
<evidence type="ECO:0000313" key="2">
    <source>
        <dbReference type="Proteomes" id="UP000002489"/>
    </source>
</evidence>
<organism evidence="1 2">
    <name type="scientific">Fusarium oxysporum (strain Fo5176)</name>
    <name type="common">Fusarium vascular wilt</name>
    <dbReference type="NCBI Taxonomy" id="660025"/>
    <lineage>
        <taxon>Eukaryota</taxon>
        <taxon>Fungi</taxon>
        <taxon>Dikarya</taxon>
        <taxon>Ascomycota</taxon>
        <taxon>Pezizomycotina</taxon>
        <taxon>Sordariomycetes</taxon>
        <taxon>Hypocreomycetidae</taxon>
        <taxon>Hypocreales</taxon>
        <taxon>Nectriaceae</taxon>
        <taxon>Fusarium</taxon>
        <taxon>Fusarium oxysporum species complex</taxon>
    </lineage>
</organism>
<protein>
    <submittedName>
        <fullName evidence="1">Uncharacterized protein</fullName>
    </submittedName>
</protein>
<reference evidence="1" key="2">
    <citation type="submission" date="2025-08" db="UniProtKB">
        <authorList>
            <consortium name="EnsemblFungi"/>
        </authorList>
    </citation>
    <scope>IDENTIFICATION</scope>
    <source>
        <strain evidence="1">4287 / CBS 123668 / FGSC 9935 / NRRL 34936</strain>
    </source>
</reference>
<evidence type="ECO:0000313" key="1">
    <source>
        <dbReference type="EnsemblFungi" id="FOXG_08859P0"/>
    </source>
</evidence>
<dbReference type="EnsemblFungi" id="FOXG_08859T0">
    <property type="protein sequence ID" value="FOXG_08859P0"/>
    <property type="gene ID" value="FOXG_08859"/>
</dbReference>
<sequence>MQALKGQAELVRKAKLARSYQELLEYDPCLPQTLIC</sequence>
<accession>A0A0D2XXZ0</accession>